<comment type="caution">
    <text evidence="11">The sequence shown here is derived from an EMBL/GenBank/DDBJ whole genome shotgun (WGS) entry which is preliminary data.</text>
</comment>
<evidence type="ECO:0000256" key="3">
    <source>
        <dbReference type="ARBA" id="ARBA00012601"/>
    </source>
</evidence>
<accession>A0AAJ0B921</accession>
<dbReference type="GO" id="GO:0030245">
    <property type="term" value="P:cellulose catabolic process"/>
    <property type="evidence" value="ECO:0007669"/>
    <property type="project" value="UniProtKB-KW"/>
</dbReference>
<evidence type="ECO:0000256" key="9">
    <source>
        <dbReference type="SAM" id="SignalP"/>
    </source>
</evidence>
<evidence type="ECO:0000259" key="10">
    <source>
        <dbReference type="Pfam" id="PF02015"/>
    </source>
</evidence>
<sequence length="244" mass="25237">MRVYILLAYLTAGLVSTAVHATPVARAATGSGKSYTGWDCCKPACAWAKNLNKGITGQPQVCDINNHALPTSRALAASSGCDTGGAGTAFLCDTYAPLPVPDDSDNNNALGFAVGFAATDCCRCFELTWTSGAARGRRMTVQTINVGVVGEGDANVTAADFVILTPGGGVGPNEAGCRNQYGTSWGRQYGGVAGAAQCGDLPQNLQDGCNWRWNWAGGDVNGWGITYRQVRCPQALVDVSGCSA</sequence>
<comment type="similarity">
    <text evidence="2">Belongs to the glycosyl hydrolase 45 (cellulase K) family.</text>
</comment>
<dbReference type="InterPro" id="IPR036908">
    <property type="entry name" value="RlpA-like_sf"/>
</dbReference>
<evidence type="ECO:0000256" key="2">
    <source>
        <dbReference type="ARBA" id="ARBA00007793"/>
    </source>
</evidence>
<evidence type="ECO:0000256" key="5">
    <source>
        <dbReference type="ARBA" id="ARBA00023001"/>
    </source>
</evidence>
<keyword evidence="9" id="KW-0732">Signal</keyword>
<dbReference type="EC" id="3.2.1.4" evidence="3"/>
<dbReference type="GO" id="GO:0008810">
    <property type="term" value="F:cellulase activity"/>
    <property type="evidence" value="ECO:0007669"/>
    <property type="project" value="UniProtKB-EC"/>
</dbReference>
<protein>
    <recommendedName>
        <fullName evidence="3">cellulase</fullName>
        <ecNumber evidence="3">3.2.1.4</ecNumber>
    </recommendedName>
</protein>
<dbReference type="PANTHER" id="PTHR39730">
    <property type="entry name" value="ENDOGLUCANASE 1"/>
    <property type="match status" value="1"/>
</dbReference>
<dbReference type="InterPro" id="IPR052288">
    <property type="entry name" value="GH45_Enzymes"/>
</dbReference>
<proteinExistence type="inferred from homology"/>
<dbReference type="PANTHER" id="PTHR39730:SF1">
    <property type="entry name" value="ENDOGLUCANASE 1"/>
    <property type="match status" value="1"/>
</dbReference>
<feature type="domain" description="Glycosyl hydrolases family 45 active site" evidence="10">
    <location>
        <begin position="31"/>
        <end position="242"/>
    </location>
</feature>
<organism evidence="11 12">
    <name type="scientific">Echria macrotheca</name>
    <dbReference type="NCBI Taxonomy" id="438768"/>
    <lineage>
        <taxon>Eukaryota</taxon>
        <taxon>Fungi</taxon>
        <taxon>Dikarya</taxon>
        <taxon>Ascomycota</taxon>
        <taxon>Pezizomycotina</taxon>
        <taxon>Sordariomycetes</taxon>
        <taxon>Sordariomycetidae</taxon>
        <taxon>Sordariales</taxon>
        <taxon>Schizotheciaceae</taxon>
        <taxon>Echria</taxon>
    </lineage>
</organism>
<dbReference type="Pfam" id="PF02015">
    <property type="entry name" value="Glyco_hydro_45"/>
    <property type="match status" value="1"/>
</dbReference>
<keyword evidence="8" id="KW-0624">Polysaccharide degradation</keyword>
<dbReference type="Gene3D" id="2.40.40.10">
    <property type="entry name" value="RlpA-like domain"/>
    <property type="match status" value="1"/>
</dbReference>
<feature type="chain" id="PRO_5042562262" description="cellulase" evidence="9">
    <location>
        <begin position="22"/>
        <end position="244"/>
    </location>
</feature>
<dbReference type="AlphaFoldDB" id="A0AAJ0B921"/>
<keyword evidence="5" id="KW-0136">Cellulose degradation</keyword>
<evidence type="ECO:0000256" key="7">
    <source>
        <dbReference type="ARBA" id="ARBA00023295"/>
    </source>
</evidence>
<comment type="catalytic activity">
    <reaction evidence="1">
        <text>Endohydrolysis of (1-&gt;4)-beta-D-glucosidic linkages in cellulose, lichenin and cereal beta-D-glucans.</text>
        <dbReference type="EC" id="3.2.1.4"/>
    </reaction>
</comment>
<dbReference type="EMBL" id="MU839836">
    <property type="protein sequence ID" value="KAK1753939.1"/>
    <property type="molecule type" value="Genomic_DNA"/>
</dbReference>
<keyword evidence="4 11" id="KW-0378">Hydrolase</keyword>
<name>A0AAJ0B921_9PEZI</name>
<dbReference type="SUPFAM" id="SSF50685">
    <property type="entry name" value="Barwin-like endoglucanases"/>
    <property type="match status" value="1"/>
</dbReference>
<feature type="signal peptide" evidence="9">
    <location>
        <begin position="1"/>
        <end position="21"/>
    </location>
</feature>
<gene>
    <name evidence="11" type="ORF">QBC47DRAFT_414859</name>
</gene>
<keyword evidence="6" id="KW-0119">Carbohydrate metabolism</keyword>
<keyword evidence="12" id="KW-1185">Reference proteome</keyword>
<evidence type="ECO:0000256" key="4">
    <source>
        <dbReference type="ARBA" id="ARBA00022801"/>
    </source>
</evidence>
<evidence type="ECO:0000313" key="11">
    <source>
        <dbReference type="EMBL" id="KAK1753939.1"/>
    </source>
</evidence>
<reference evidence="11" key="1">
    <citation type="submission" date="2023-06" db="EMBL/GenBank/DDBJ databases">
        <title>Genome-scale phylogeny and comparative genomics of the fungal order Sordariales.</title>
        <authorList>
            <consortium name="Lawrence Berkeley National Laboratory"/>
            <person name="Hensen N."/>
            <person name="Bonometti L."/>
            <person name="Westerberg I."/>
            <person name="Brannstrom I.O."/>
            <person name="Guillou S."/>
            <person name="Cros-Aarteil S."/>
            <person name="Calhoun S."/>
            <person name="Haridas S."/>
            <person name="Kuo A."/>
            <person name="Mondo S."/>
            <person name="Pangilinan J."/>
            <person name="Riley R."/>
            <person name="Labutti K."/>
            <person name="Andreopoulos B."/>
            <person name="Lipzen A."/>
            <person name="Chen C."/>
            <person name="Yanf M."/>
            <person name="Daum C."/>
            <person name="Ng V."/>
            <person name="Clum A."/>
            <person name="Steindorff A."/>
            <person name="Ohm R."/>
            <person name="Martin F."/>
            <person name="Silar P."/>
            <person name="Natvig D."/>
            <person name="Lalanne C."/>
            <person name="Gautier V."/>
            <person name="Ament-Velasquez S.L."/>
            <person name="Kruys A."/>
            <person name="Hutchinson M.I."/>
            <person name="Powell A.J."/>
            <person name="Barry K."/>
            <person name="Miller A.N."/>
            <person name="Grigoriev I.V."/>
            <person name="Debuchy R."/>
            <person name="Gladieux P."/>
            <person name="Thoren M.H."/>
            <person name="Johannesson H."/>
        </authorList>
    </citation>
    <scope>NUCLEOTIDE SEQUENCE</scope>
    <source>
        <strain evidence="11">PSN4</strain>
    </source>
</reference>
<evidence type="ECO:0000256" key="8">
    <source>
        <dbReference type="ARBA" id="ARBA00023326"/>
    </source>
</evidence>
<dbReference type="InterPro" id="IPR000334">
    <property type="entry name" value="Glyco_hydro_45"/>
</dbReference>
<evidence type="ECO:0000256" key="6">
    <source>
        <dbReference type="ARBA" id="ARBA00023277"/>
    </source>
</evidence>
<keyword evidence="7" id="KW-0326">Glycosidase</keyword>
<evidence type="ECO:0000256" key="1">
    <source>
        <dbReference type="ARBA" id="ARBA00000966"/>
    </source>
</evidence>
<evidence type="ECO:0000313" key="12">
    <source>
        <dbReference type="Proteomes" id="UP001239445"/>
    </source>
</evidence>
<dbReference type="Proteomes" id="UP001239445">
    <property type="component" value="Unassembled WGS sequence"/>
</dbReference>